<protein>
    <submittedName>
        <fullName evidence="2">Uncharacterized protein</fullName>
    </submittedName>
</protein>
<organism evidence="2">
    <name type="scientific">Siphoviridae sp. ctet217</name>
    <dbReference type="NCBI Taxonomy" id="2826409"/>
    <lineage>
        <taxon>Viruses</taxon>
        <taxon>Duplodnaviria</taxon>
        <taxon>Heunggongvirae</taxon>
        <taxon>Uroviricota</taxon>
        <taxon>Caudoviricetes</taxon>
    </lineage>
</organism>
<evidence type="ECO:0000313" key="2">
    <source>
        <dbReference type="EMBL" id="DAD80755.1"/>
    </source>
</evidence>
<feature type="compositionally biased region" description="Basic and acidic residues" evidence="1">
    <location>
        <begin position="27"/>
        <end position="41"/>
    </location>
</feature>
<dbReference type="EMBL" id="BK014887">
    <property type="protein sequence ID" value="DAD80755.1"/>
    <property type="molecule type" value="Genomic_DNA"/>
</dbReference>
<evidence type="ECO:0000256" key="1">
    <source>
        <dbReference type="SAM" id="MobiDB-lite"/>
    </source>
</evidence>
<proteinExistence type="predicted"/>
<accession>A0A8S5MFR2</accession>
<sequence length="41" mass="4552">MAAWTTANSAVLDVEWFDSTHGNSPDKPTKTVKERANKYAL</sequence>
<feature type="region of interest" description="Disordered" evidence="1">
    <location>
        <begin position="18"/>
        <end position="41"/>
    </location>
</feature>
<name>A0A8S5MFR2_9CAUD</name>
<reference evidence="2" key="1">
    <citation type="journal article" date="2021" name="Proc. Natl. Acad. Sci. U.S.A.">
        <title>A Catalog of Tens of Thousands of Viruses from Human Metagenomes Reveals Hidden Associations with Chronic Diseases.</title>
        <authorList>
            <person name="Tisza M.J."/>
            <person name="Buck C.B."/>
        </authorList>
    </citation>
    <scope>NUCLEOTIDE SEQUENCE</scope>
    <source>
        <strain evidence="2">Ctet217</strain>
    </source>
</reference>